<evidence type="ECO:0000256" key="1">
    <source>
        <dbReference type="ARBA" id="ARBA00007278"/>
    </source>
</evidence>
<evidence type="ECO:0000256" key="2">
    <source>
        <dbReference type="ARBA" id="ARBA00022980"/>
    </source>
</evidence>
<evidence type="ECO:0000259" key="5">
    <source>
        <dbReference type="Pfam" id="PF03501"/>
    </source>
</evidence>
<dbReference type="Pfam" id="PF03501">
    <property type="entry name" value="S10_plectin"/>
    <property type="match status" value="1"/>
</dbReference>
<reference evidence="6 7" key="1">
    <citation type="journal article" date="2018" name="Proc. R. Soc. B">
        <title>A non-coding region near Follistatin controls head colour polymorphism in the Gouldian finch.</title>
        <authorList>
            <person name="Toomey M.B."/>
            <person name="Marques C.I."/>
            <person name="Andrade P."/>
            <person name="Araujo P.M."/>
            <person name="Sabatino S."/>
            <person name="Gazda M.A."/>
            <person name="Afonso S."/>
            <person name="Lopes R.J."/>
            <person name="Corbo J.C."/>
            <person name="Carneiro M."/>
        </authorList>
    </citation>
    <scope>NUCLEOTIDE SEQUENCE [LARGE SCALE GENOMIC DNA]</scope>
    <source>
        <strain evidence="6">Red01</strain>
        <tissue evidence="6">Muscle</tissue>
    </source>
</reference>
<protein>
    <recommendedName>
        <fullName evidence="5">Plectin/eS10 N-terminal domain-containing protein</fullName>
    </recommendedName>
</protein>
<comment type="similarity">
    <text evidence="1">Belongs to the eukaryotic ribosomal protein eS10 family.</text>
</comment>
<sequence>MVAGMLMPLERLRSILELLFREGVLVGERDGCPRRTHPQLPGVANVEVRRAMASLRSRGLVRQTAAWRHLYWYLTDAGVAHLRQYLRLPPDVVPRSLQRVPRPAAPRPEARRAAATAGAGTHRARPAGGDRLYRRRDEGEGHVERIAVTAGQGVSQPPPQPSPATGTNQRPGVLLLRSWVRGVRALLLPGEVWDKDKSLRSPKPPCFLAEDGVGGTCRPLCCLGREEGAGGLLTVPP</sequence>
<evidence type="ECO:0000256" key="4">
    <source>
        <dbReference type="SAM" id="MobiDB-lite"/>
    </source>
</evidence>
<dbReference type="GO" id="GO:0003723">
    <property type="term" value="F:RNA binding"/>
    <property type="evidence" value="ECO:0007669"/>
    <property type="project" value="TreeGrafter"/>
</dbReference>
<dbReference type="Proteomes" id="UP000276834">
    <property type="component" value="Unassembled WGS sequence"/>
</dbReference>
<dbReference type="PANTHER" id="PTHR12146">
    <property type="entry name" value="40S RIBOSOMAL PROTEIN S10"/>
    <property type="match status" value="1"/>
</dbReference>
<organism evidence="6 7">
    <name type="scientific">Chloebia gouldiae</name>
    <name type="common">Gouldian finch</name>
    <name type="synonym">Erythrura gouldiae</name>
    <dbReference type="NCBI Taxonomy" id="44316"/>
    <lineage>
        <taxon>Eukaryota</taxon>
        <taxon>Metazoa</taxon>
        <taxon>Chordata</taxon>
        <taxon>Craniata</taxon>
        <taxon>Vertebrata</taxon>
        <taxon>Euteleostomi</taxon>
        <taxon>Archelosauria</taxon>
        <taxon>Archosauria</taxon>
        <taxon>Dinosauria</taxon>
        <taxon>Saurischia</taxon>
        <taxon>Theropoda</taxon>
        <taxon>Coelurosauria</taxon>
        <taxon>Aves</taxon>
        <taxon>Neognathae</taxon>
        <taxon>Neoaves</taxon>
        <taxon>Telluraves</taxon>
        <taxon>Australaves</taxon>
        <taxon>Passeriformes</taxon>
        <taxon>Passeroidea</taxon>
        <taxon>Passeridae</taxon>
        <taxon>Chloebia</taxon>
    </lineage>
</organism>
<feature type="compositionally biased region" description="Low complexity" evidence="4">
    <location>
        <begin position="113"/>
        <end position="129"/>
    </location>
</feature>
<feature type="domain" description="Plectin/eS10 N-terminal" evidence="5">
    <location>
        <begin position="7"/>
        <end position="99"/>
    </location>
</feature>
<evidence type="ECO:0000256" key="3">
    <source>
        <dbReference type="ARBA" id="ARBA00023274"/>
    </source>
</evidence>
<keyword evidence="7" id="KW-1185">Reference proteome</keyword>
<accession>A0A3L8RV97</accession>
<dbReference type="GO" id="GO:0003735">
    <property type="term" value="F:structural constituent of ribosome"/>
    <property type="evidence" value="ECO:0007669"/>
    <property type="project" value="TreeGrafter"/>
</dbReference>
<dbReference type="EMBL" id="QUSF01000181">
    <property type="protein sequence ID" value="RLV88671.1"/>
    <property type="molecule type" value="Genomic_DNA"/>
</dbReference>
<dbReference type="InterPro" id="IPR036388">
    <property type="entry name" value="WH-like_DNA-bd_sf"/>
</dbReference>
<proteinExistence type="inferred from homology"/>
<evidence type="ECO:0000313" key="6">
    <source>
        <dbReference type="EMBL" id="RLV88671.1"/>
    </source>
</evidence>
<feature type="region of interest" description="Disordered" evidence="4">
    <location>
        <begin position="148"/>
        <end position="170"/>
    </location>
</feature>
<evidence type="ECO:0000313" key="7">
    <source>
        <dbReference type="Proteomes" id="UP000276834"/>
    </source>
</evidence>
<name>A0A3L8RV97_CHLGU</name>
<dbReference type="AlphaFoldDB" id="A0A3L8RV97"/>
<feature type="region of interest" description="Disordered" evidence="4">
    <location>
        <begin position="97"/>
        <end position="135"/>
    </location>
</feature>
<keyword evidence="3" id="KW-0687">Ribonucleoprotein</keyword>
<dbReference type="OrthoDB" id="5211809at2759"/>
<dbReference type="Gene3D" id="1.10.10.10">
    <property type="entry name" value="Winged helix-like DNA-binding domain superfamily/Winged helix DNA-binding domain"/>
    <property type="match status" value="1"/>
</dbReference>
<gene>
    <name evidence="6" type="ORF">DV515_00015425</name>
</gene>
<dbReference type="GO" id="GO:0022627">
    <property type="term" value="C:cytosolic small ribosomal subunit"/>
    <property type="evidence" value="ECO:0007669"/>
    <property type="project" value="TreeGrafter"/>
</dbReference>
<dbReference type="PANTHER" id="PTHR12146:SF25">
    <property type="entry name" value="PLECTIN_ES10 N-TERMINAL DOMAIN-CONTAINING PROTEIN"/>
    <property type="match status" value="1"/>
</dbReference>
<keyword evidence="2" id="KW-0689">Ribosomal protein</keyword>
<comment type="caution">
    <text evidence="6">The sequence shown here is derived from an EMBL/GenBank/DDBJ whole genome shotgun (WGS) entry which is preliminary data.</text>
</comment>
<dbReference type="InterPro" id="IPR005326">
    <property type="entry name" value="Plectin_eS10_N"/>
</dbReference>
<dbReference type="InterPro" id="IPR037447">
    <property type="entry name" value="Ribosomal_eS10"/>
</dbReference>